<dbReference type="AlphaFoldDB" id="A0A9Q1RPB9"/>
<accession>A0A9Q1RPB9</accession>
<dbReference type="Proteomes" id="UP001152561">
    <property type="component" value="Unassembled WGS sequence"/>
</dbReference>
<gene>
    <name evidence="1" type="ORF">K7X08_008593</name>
</gene>
<dbReference type="EMBL" id="JAJAGQ010000004">
    <property type="protein sequence ID" value="KAJ8566017.1"/>
    <property type="molecule type" value="Genomic_DNA"/>
</dbReference>
<comment type="caution">
    <text evidence="1">The sequence shown here is derived from an EMBL/GenBank/DDBJ whole genome shotgun (WGS) entry which is preliminary data.</text>
</comment>
<organism evidence="1 2">
    <name type="scientific">Anisodus acutangulus</name>
    <dbReference type="NCBI Taxonomy" id="402998"/>
    <lineage>
        <taxon>Eukaryota</taxon>
        <taxon>Viridiplantae</taxon>
        <taxon>Streptophyta</taxon>
        <taxon>Embryophyta</taxon>
        <taxon>Tracheophyta</taxon>
        <taxon>Spermatophyta</taxon>
        <taxon>Magnoliopsida</taxon>
        <taxon>eudicotyledons</taxon>
        <taxon>Gunneridae</taxon>
        <taxon>Pentapetalae</taxon>
        <taxon>asterids</taxon>
        <taxon>lamiids</taxon>
        <taxon>Solanales</taxon>
        <taxon>Solanaceae</taxon>
        <taxon>Solanoideae</taxon>
        <taxon>Hyoscyameae</taxon>
        <taxon>Anisodus</taxon>
    </lineage>
</organism>
<evidence type="ECO:0000313" key="1">
    <source>
        <dbReference type="EMBL" id="KAJ8566017.1"/>
    </source>
</evidence>
<evidence type="ECO:0000313" key="2">
    <source>
        <dbReference type="Proteomes" id="UP001152561"/>
    </source>
</evidence>
<name>A0A9Q1RPB9_9SOLA</name>
<keyword evidence="2" id="KW-1185">Reference proteome</keyword>
<reference evidence="2" key="1">
    <citation type="journal article" date="2023" name="Proc. Natl. Acad. Sci. U.S.A.">
        <title>Genomic and structural basis for evolution of tropane alkaloid biosynthesis.</title>
        <authorList>
            <person name="Wanga Y.-J."/>
            <person name="Taina T."/>
            <person name="Yua J.-Y."/>
            <person name="Lia J."/>
            <person name="Xua B."/>
            <person name="Chenc J."/>
            <person name="D'Auriad J.C."/>
            <person name="Huanga J.-P."/>
            <person name="Huanga S.-X."/>
        </authorList>
    </citation>
    <scope>NUCLEOTIDE SEQUENCE [LARGE SCALE GENOMIC DNA]</scope>
    <source>
        <strain evidence="2">cv. KIB-2019</strain>
    </source>
</reference>
<proteinExistence type="predicted"/>
<protein>
    <submittedName>
        <fullName evidence="1">Uncharacterized protein</fullName>
    </submittedName>
</protein>
<sequence>MWQYKKHTSNKNKQLRNPKVIKAIKFSPPSDDANLCDNPNGENDRPEVGVFDRIRKILFKQLEKGIFVDIFFKAWGQDLNCCKDFVIQRLYVFTAWGLVLHMAFDYCVNFKTLWDSIRST</sequence>